<gene>
    <name evidence="1" type="ORF">IMCC3135_00985</name>
</gene>
<evidence type="ECO:0000313" key="1">
    <source>
        <dbReference type="EMBL" id="ASJ70322.1"/>
    </source>
</evidence>
<dbReference type="EMBL" id="CP018632">
    <property type="protein sequence ID" value="ASJ70322.1"/>
    <property type="molecule type" value="Genomic_DNA"/>
</dbReference>
<accession>A0A2Z2NGD3</accession>
<proteinExistence type="predicted"/>
<sequence>MDNQAIDIENLYNDLLQIDRKFALETRVKGCPHCGCVLHSANYPRVPKGLSGLFYISQVVRVSFCCSNEEFRRRVTPASVRFLGPKQYLGVLVVLLCAKC</sequence>
<dbReference type="RefSeq" id="WP_157735683.1">
    <property type="nucleotide sequence ID" value="NZ_CP018632.1"/>
</dbReference>
<reference evidence="1 2" key="1">
    <citation type="submission" date="2016-12" db="EMBL/GenBank/DDBJ databases">
        <authorList>
            <person name="Song W.-J."/>
            <person name="Kurnit D.M."/>
        </authorList>
    </citation>
    <scope>NUCLEOTIDE SEQUENCE [LARGE SCALE GENOMIC DNA]</scope>
    <source>
        <strain evidence="1 2">IMCC3135</strain>
    </source>
</reference>
<dbReference type="KEGG" id="gai:IMCC3135_00985"/>
<dbReference type="OrthoDB" id="8960764at2"/>
<name>A0A2Z2NGD3_9GAMM</name>
<protein>
    <submittedName>
        <fullName evidence="1">Uncharacterized protein</fullName>
    </submittedName>
</protein>
<dbReference type="Proteomes" id="UP000250079">
    <property type="component" value="Chromosome"/>
</dbReference>
<organism evidence="1 2">
    <name type="scientific">Granulosicoccus antarcticus IMCC3135</name>
    <dbReference type="NCBI Taxonomy" id="1192854"/>
    <lineage>
        <taxon>Bacteria</taxon>
        <taxon>Pseudomonadati</taxon>
        <taxon>Pseudomonadota</taxon>
        <taxon>Gammaproteobacteria</taxon>
        <taxon>Chromatiales</taxon>
        <taxon>Granulosicoccaceae</taxon>
        <taxon>Granulosicoccus</taxon>
    </lineage>
</organism>
<keyword evidence="2" id="KW-1185">Reference proteome</keyword>
<dbReference type="AlphaFoldDB" id="A0A2Z2NGD3"/>
<evidence type="ECO:0000313" key="2">
    <source>
        <dbReference type="Proteomes" id="UP000250079"/>
    </source>
</evidence>